<name>A0ABV7JML4_9SPHI</name>
<evidence type="ECO:0008006" key="3">
    <source>
        <dbReference type="Google" id="ProtNLM"/>
    </source>
</evidence>
<dbReference type="EMBL" id="JBHRTA010000019">
    <property type="protein sequence ID" value="MFC3197301.1"/>
    <property type="molecule type" value="Genomic_DNA"/>
</dbReference>
<organism evidence="1 2">
    <name type="scientific">Parapedobacter deserti</name>
    <dbReference type="NCBI Taxonomy" id="1912957"/>
    <lineage>
        <taxon>Bacteria</taxon>
        <taxon>Pseudomonadati</taxon>
        <taxon>Bacteroidota</taxon>
        <taxon>Sphingobacteriia</taxon>
        <taxon>Sphingobacteriales</taxon>
        <taxon>Sphingobacteriaceae</taxon>
        <taxon>Parapedobacter</taxon>
    </lineage>
</organism>
<dbReference type="RefSeq" id="WP_379020862.1">
    <property type="nucleotide sequence ID" value="NZ_JBHRTA010000019.1"/>
</dbReference>
<sequence length="312" mass="34534">MMNQTIRTLITALIVLGWTATFSQVTELAPGNYRSIIINTTGNGDFTKGLILLHEMYDGVNLNMNYAIGTITALRGNAGGANRLNIAQVNSSSAHQSTSAHLVSMDNSSVWKLKTCRYNGKKYLAIEVPYSPPYHNHGFKFVGWTISSAENMRYVSYEQSGTPVNTNVLSEIADYQSNMPVTQYASSFTIHGNVGIGGSPTEKLSVNGNVRAKEVKVEMANWPDYVFKTDYPLMPLAELETYIETNGHLPGIPAAEEVEAVGVGLAEMNRKLLEKVEELTLHLIEKDKEYKFLQDRLSAIEQQIGIRQSYGK</sequence>
<reference evidence="2" key="1">
    <citation type="journal article" date="2019" name="Int. J. Syst. Evol. Microbiol.">
        <title>The Global Catalogue of Microorganisms (GCM) 10K type strain sequencing project: providing services to taxonomists for standard genome sequencing and annotation.</title>
        <authorList>
            <consortium name="The Broad Institute Genomics Platform"/>
            <consortium name="The Broad Institute Genome Sequencing Center for Infectious Disease"/>
            <person name="Wu L."/>
            <person name="Ma J."/>
        </authorList>
    </citation>
    <scope>NUCLEOTIDE SEQUENCE [LARGE SCALE GENOMIC DNA]</scope>
    <source>
        <strain evidence="2">KCTC 52416</strain>
    </source>
</reference>
<gene>
    <name evidence="1" type="ORF">ACFOET_06725</name>
</gene>
<dbReference type="Proteomes" id="UP001595526">
    <property type="component" value="Unassembled WGS sequence"/>
</dbReference>
<keyword evidence="2" id="KW-1185">Reference proteome</keyword>
<comment type="caution">
    <text evidence="1">The sequence shown here is derived from an EMBL/GenBank/DDBJ whole genome shotgun (WGS) entry which is preliminary data.</text>
</comment>
<proteinExistence type="predicted"/>
<evidence type="ECO:0000313" key="1">
    <source>
        <dbReference type="EMBL" id="MFC3197301.1"/>
    </source>
</evidence>
<evidence type="ECO:0000313" key="2">
    <source>
        <dbReference type="Proteomes" id="UP001595526"/>
    </source>
</evidence>
<accession>A0ABV7JML4</accession>
<protein>
    <recommendedName>
        <fullName evidence="3">Bacterial repeat domain-containing protein</fullName>
    </recommendedName>
</protein>